<dbReference type="Proteomes" id="UP000334990">
    <property type="component" value="Unassembled WGS sequence"/>
</dbReference>
<comment type="caution">
    <text evidence="1">The sequence shown here is derived from an EMBL/GenBank/DDBJ whole genome shotgun (WGS) entry which is preliminary data.</text>
</comment>
<dbReference type="AlphaFoldDB" id="A0A5M3W2W5"/>
<name>A0A5M3W2W5_9ACTN</name>
<organism evidence="1 2">
    <name type="scientific">Acrocarpospora corrugata</name>
    <dbReference type="NCBI Taxonomy" id="35763"/>
    <lineage>
        <taxon>Bacteria</taxon>
        <taxon>Bacillati</taxon>
        <taxon>Actinomycetota</taxon>
        <taxon>Actinomycetes</taxon>
        <taxon>Streptosporangiales</taxon>
        <taxon>Streptosporangiaceae</taxon>
        <taxon>Acrocarpospora</taxon>
    </lineage>
</organism>
<evidence type="ECO:0000313" key="2">
    <source>
        <dbReference type="Proteomes" id="UP000334990"/>
    </source>
</evidence>
<dbReference type="EMBL" id="BLAD01000068">
    <property type="protein sequence ID" value="GES03417.1"/>
    <property type="molecule type" value="Genomic_DNA"/>
</dbReference>
<protein>
    <submittedName>
        <fullName evidence="1">Uncharacterized protein</fullName>
    </submittedName>
</protein>
<evidence type="ECO:0000313" key="1">
    <source>
        <dbReference type="EMBL" id="GES03417.1"/>
    </source>
</evidence>
<accession>A0A5M3W2W5</accession>
<proteinExistence type="predicted"/>
<keyword evidence="2" id="KW-1185">Reference proteome</keyword>
<gene>
    <name evidence="1" type="ORF">Acor_54830</name>
</gene>
<sequence length="72" mass="7698">MEAKSGSPAEVTIVARNGEPLEDPAFLHIALLDDADRTAAEEIVREILAGASEFVSDFLAVDPVDRFRTGAL</sequence>
<reference evidence="1 2" key="1">
    <citation type="submission" date="2019-10" db="EMBL/GenBank/DDBJ databases">
        <title>Whole genome shotgun sequence of Acrocarpospora corrugata NBRC 13972.</title>
        <authorList>
            <person name="Ichikawa N."/>
            <person name="Kimura A."/>
            <person name="Kitahashi Y."/>
            <person name="Komaki H."/>
            <person name="Oguchi A."/>
        </authorList>
    </citation>
    <scope>NUCLEOTIDE SEQUENCE [LARGE SCALE GENOMIC DNA]</scope>
    <source>
        <strain evidence="1 2">NBRC 13972</strain>
    </source>
</reference>